<keyword evidence="3 11" id="KW-1134">Transmembrane beta strand</keyword>
<comment type="similarity">
    <text evidence="11 12">Belongs to the TonB-dependent receptor family.</text>
</comment>
<evidence type="ECO:0000313" key="16">
    <source>
        <dbReference type="EMBL" id="RWX55661.1"/>
    </source>
</evidence>
<dbReference type="GO" id="GO:0009279">
    <property type="term" value="C:cell outer membrane"/>
    <property type="evidence" value="ECO:0007669"/>
    <property type="project" value="UniProtKB-SubCell"/>
</dbReference>
<dbReference type="Gene3D" id="2.40.170.20">
    <property type="entry name" value="TonB-dependent receptor, beta-barrel domain"/>
    <property type="match status" value="1"/>
</dbReference>
<evidence type="ECO:0000256" key="11">
    <source>
        <dbReference type="PROSITE-ProRule" id="PRU01360"/>
    </source>
</evidence>
<proteinExistence type="inferred from homology"/>
<keyword evidence="10 11" id="KW-0998">Cell outer membrane</keyword>
<evidence type="ECO:0000256" key="3">
    <source>
        <dbReference type="ARBA" id="ARBA00022452"/>
    </source>
</evidence>
<dbReference type="AlphaFoldDB" id="A0A444JRD2"/>
<keyword evidence="9 11" id="KW-0472">Membrane</keyword>
<accession>A0A444JRD2</accession>
<feature type="chain" id="PRO_5019398677" evidence="13">
    <location>
        <begin position="23"/>
        <end position="697"/>
    </location>
</feature>
<comment type="caution">
    <text evidence="16">The sequence shown here is derived from an EMBL/GenBank/DDBJ whole genome shotgun (WGS) entry which is preliminary data.</text>
</comment>
<dbReference type="CDD" id="cd01347">
    <property type="entry name" value="ligand_gated_channel"/>
    <property type="match status" value="1"/>
</dbReference>
<evidence type="ECO:0000256" key="4">
    <source>
        <dbReference type="ARBA" id="ARBA00022496"/>
    </source>
</evidence>
<keyword evidence="13" id="KW-0732">Signal</keyword>
<dbReference type="PANTHER" id="PTHR32552">
    <property type="entry name" value="FERRICHROME IRON RECEPTOR-RELATED"/>
    <property type="match status" value="1"/>
</dbReference>
<organism evidence="16 17">
    <name type="scientific">Photobacterium chitinilyticum</name>
    <dbReference type="NCBI Taxonomy" id="2485123"/>
    <lineage>
        <taxon>Bacteria</taxon>
        <taxon>Pseudomonadati</taxon>
        <taxon>Pseudomonadota</taxon>
        <taxon>Gammaproteobacteria</taxon>
        <taxon>Vibrionales</taxon>
        <taxon>Vibrionaceae</taxon>
        <taxon>Photobacterium</taxon>
    </lineage>
</organism>
<evidence type="ECO:0000256" key="13">
    <source>
        <dbReference type="SAM" id="SignalP"/>
    </source>
</evidence>
<evidence type="ECO:0000256" key="2">
    <source>
        <dbReference type="ARBA" id="ARBA00022448"/>
    </source>
</evidence>
<evidence type="ECO:0000256" key="5">
    <source>
        <dbReference type="ARBA" id="ARBA00022692"/>
    </source>
</evidence>
<evidence type="ECO:0000256" key="12">
    <source>
        <dbReference type="RuleBase" id="RU003357"/>
    </source>
</evidence>
<keyword evidence="16" id="KW-0675">Receptor</keyword>
<feature type="signal peptide" evidence="13">
    <location>
        <begin position="1"/>
        <end position="22"/>
    </location>
</feature>
<dbReference type="SUPFAM" id="SSF56935">
    <property type="entry name" value="Porins"/>
    <property type="match status" value="1"/>
</dbReference>
<evidence type="ECO:0000256" key="8">
    <source>
        <dbReference type="ARBA" id="ARBA00023077"/>
    </source>
</evidence>
<keyword evidence="17" id="KW-1185">Reference proteome</keyword>
<dbReference type="PANTHER" id="PTHR32552:SF81">
    <property type="entry name" value="TONB-DEPENDENT OUTER MEMBRANE RECEPTOR"/>
    <property type="match status" value="1"/>
</dbReference>
<keyword evidence="2 11" id="KW-0813">Transport</keyword>
<feature type="domain" description="TonB-dependent receptor plug" evidence="15">
    <location>
        <begin position="53"/>
        <end position="158"/>
    </location>
</feature>
<dbReference type="PROSITE" id="PS52016">
    <property type="entry name" value="TONB_DEPENDENT_REC_3"/>
    <property type="match status" value="1"/>
</dbReference>
<evidence type="ECO:0000259" key="14">
    <source>
        <dbReference type="Pfam" id="PF00593"/>
    </source>
</evidence>
<reference evidence="16 17" key="1">
    <citation type="submission" date="2018-11" db="EMBL/GenBank/DDBJ databases">
        <title>Photobacterium sp. BEI247 sp. nov., a marine bacterium isolated from Yongle Blue Hole in the South China Sea.</title>
        <authorList>
            <person name="Wang X."/>
        </authorList>
    </citation>
    <scope>NUCLEOTIDE SEQUENCE [LARGE SCALE GENOMIC DNA]</scope>
    <source>
        <strain evidence="17">BEI247</strain>
    </source>
</reference>
<feature type="domain" description="TonB-dependent receptor-like beta-barrel" evidence="14">
    <location>
        <begin position="256"/>
        <end position="660"/>
    </location>
</feature>
<dbReference type="Pfam" id="PF00593">
    <property type="entry name" value="TonB_dep_Rec_b-barrel"/>
    <property type="match status" value="1"/>
</dbReference>
<evidence type="ECO:0000256" key="10">
    <source>
        <dbReference type="ARBA" id="ARBA00023237"/>
    </source>
</evidence>
<dbReference type="GO" id="GO:0006826">
    <property type="term" value="P:iron ion transport"/>
    <property type="evidence" value="ECO:0007669"/>
    <property type="project" value="UniProtKB-KW"/>
</dbReference>
<name>A0A444JRD2_9GAMM</name>
<dbReference type="Pfam" id="PF07715">
    <property type="entry name" value="Plug"/>
    <property type="match status" value="1"/>
</dbReference>
<dbReference type="InterPro" id="IPR012910">
    <property type="entry name" value="Plug_dom"/>
</dbReference>
<evidence type="ECO:0000256" key="7">
    <source>
        <dbReference type="ARBA" id="ARBA00023065"/>
    </source>
</evidence>
<keyword evidence="7" id="KW-0406">Ion transport</keyword>
<dbReference type="InterPro" id="IPR039426">
    <property type="entry name" value="TonB-dep_rcpt-like"/>
</dbReference>
<evidence type="ECO:0000256" key="1">
    <source>
        <dbReference type="ARBA" id="ARBA00004571"/>
    </source>
</evidence>
<keyword evidence="6" id="KW-0408">Iron</keyword>
<dbReference type="EMBL" id="RJLM01000003">
    <property type="protein sequence ID" value="RWX55661.1"/>
    <property type="molecule type" value="Genomic_DNA"/>
</dbReference>
<evidence type="ECO:0000256" key="6">
    <source>
        <dbReference type="ARBA" id="ARBA00023004"/>
    </source>
</evidence>
<dbReference type="RefSeq" id="WP_128783685.1">
    <property type="nucleotide sequence ID" value="NZ_RJLM01000003.1"/>
</dbReference>
<dbReference type="InterPro" id="IPR036942">
    <property type="entry name" value="Beta-barrel_TonB_sf"/>
</dbReference>
<evidence type="ECO:0000256" key="9">
    <source>
        <dbReference type="ARBA" id="ARBA00023136"/>
    </source>
</evidence>
<comment type="subcellular location">
    <subcellularLocation>
        <location evidence="1 11">Cell outer membrane</location>
        <topology evidence="1 11">Multi-pass membrane protein</topology>
    </subcellularLocation>
</comment>
<evidence type="ECO:0000259" key="15">
    <source>
        <dbReference type="Pfam" id="PF07715"/>
    </source>
</evidence>
<keyword evidence="8 12" id="KW-0798">TonB box</keyword>
<keyword evidence="5 11" id="KW-0812">Transmembrane</keyword>
<keyword evidence="4" id="KW-0410">Iron transport</keyword>
<dbReference type="OrthoDB" id="127311at2"/>
<protein>
    <submittedName>
        <fullName evidence="16">TonB-dependent receptor</fullName>
    </submittedName>
</protein>
<sequence>MPIRMTLLAASVVFALSIKAQASSELQSQNNLSSANRPAEVMTVTATKMEENVREIPVSVQVTTGEELEQKGIYSLEPFMKTLPNVAISNNYGVFSSPSYRGLATSAFAQESPITVYIDGVPHSSVYGMDLGLLNVERVEFLRGTQSTLYGQSSLGGVINVITRKSSGEPEGKLVAEIAERNSRMIYGAYGQDLIEDVLSFNIAGRFRDSSGHLTNNYPGSRSDYDESKANQYNGHFRWNISDRTHAILSFNGESRDNGGLPFYAENDGSLTTRQEVDAKNNVKVADQALKVEHEADSFVVTYLAANQHTSAQHISDMDRTNGSVSPVLGNFDGAKFMDDSDIETQSHELRFNSNNSEIRWVGGIFYQDNLYDAKDNGTVVPNSLFGPMESHNMTDVSSDQYAVFGQSTFNVTDKLEATLGLRWQKDEKNIDSSTSNVISGMEMASQYNRSASWDVWLPKAAFGYQLGRDNLFYGSVSKGYQSGGFNFTELNPDNAKYDPQETIDYELGVKSSWFENQLNLDLNLFYLDIKDAHGRSISALNQISFFNVDKARSYGAEFDINWLINMEWSLTSVTGLNKAEYKTSEFAGKRMANAPQFTSALSLNYDGYQGLYGHLTYNYRSSTYTDAANTLTIDGYGLVDAHLGYKFDDYTVYIFGSNLLDESYVTNYYALPFPGPAPIAGAGQPRTLGLGLSVDF</sequence>
<gene>
    <name evidence="16" type="ORF">EDI28_09935</name>
</gene>
<dbReference type="Proteomes" id="UP000287563">
    <property type="component" value="Unassembled WGS sequence"/>
</dbReference>
<dbReference type="InterPro" id="IPR000531">
    <property type="entry name" value="Beta-barrel_TonB"/>
</dbReference>
<evidence type="ECO:0000313" key="17">
    <source>
        <dbReference type="Proteomes" id="UP000287563"/>
    </source>
</evidence>